<protein>
    <submittedName>
        <fullName evidence="2">Uncharacterized protein</fullName>
    </submittedName>
</protein>
<accession>A0A0U3I2L4</accession>
<keyword evidence="5" id="KW-1185">Reference proteome</keyword>
<keyword evidence="2" id="KW-0614">Plasmid</keyword>
<geneLocation type="plasmid" evidence="2">
    <name>1</name>
</geneLocation>
<evidence type="ECO:0000313" key="2">
    <source>
        <dbReference type="EMBL" id="ALU41383.1"/>
    </source>
</evidence>
<dbReference type="EMBL" id="CP013255">
    <property type="protein sequence ID" value="ALU41383.1"/>
    <property type="molecule type" value="Genomic_DNA"/>
</dbReference>
<sequence length="126" mass="12690">MSRPAPCGELTLSWTARAAVRVAHPVEAQARAGLARVARQTGAVLQAGDAGAFTVELSVHGPTTAQACRAAMDLLAHRILPLLPGAHLADLHLAPGAAPATGHGLHSTTAPSGREHPGPRVGAVTA</sequence>
<evidence type="ECO:0000313" key="5">
    <source>
        <dbReference type="Proteomes" id="UP000321155"/>
    </source>
</evidence>
<name>A0A0U3I2L4_9MICC</name>
<dbReference type="Proteomes" id="UP000321155">
    <property type="component" value="Unassembled WGS sequence"/>
</dbReference>
<evidence type="ECO:0000256" key="1">
    <source>
        <dbReference type="SAM" id="MobiDB-lite"/>
    </source>
</evidence>
<evidence type="ECO:0000313" key="4">
    <source>
        <dbReference type="Proteomes" id="UP000057181"/>
    </source>
</evidence>
<dbReference type="AlphaFoldDB" id="A0A0U3I2L4"/>
<reference evidence="2 4" key="1">
    <citation type="submission" date="2015-11" db="EMBL/GenBank/DDBJ databases">
        <title>Complete Genome Sequence of Kocuria flava strain HO-9041.</title>
        <authorList>
            <person name="Zhou M."/>
            <person name="Dai J."/>
        </authorList>
    </citation>
    <scope>NUCLEOTIDE SEQUENCE [LARGE SCALE GENOMIC DNA]</scope>
    <source>
        <strain evidence="2 4">HO-9041</strain>
        <plasmid evidence="2 4">1</plasmid>
    </source>
</reference>
<dbReference type="RefSeq" id="WP_058860049.1">
    <property type="nucleotide sequence ID" value="NZ_BJZR01000118.1"/>
</dbReference>
<evidence type="ECO:0000313" key="3">
    <source>
        <dbReference type="EMBL" id="GEO93447.1"/>
    </source>
</evidence>
<proteinExistence type="predicted"/>
<gene>
    <name evidence="2" type="ORF">AS188_15960</name>
    <name evidence="3" type="ORF">KFL01_27530</name>
</gene>
<organism evidence="2 4">
    <name type="scientific">Kocuria flava</name>
    <dbReference type="NCBI Taxonomy" id="446860"/>
    <lineage>
        <taxon>Bacteria</taxon>
        <taxon>Bacillati</taxon>
        <taxon>Actinomycetota</taxon>
        <taxon>Actinomycetes</taxon>
        <taxon>Micrococcales</taxon>
        <taxon>Micrococcaceae</taxon>
        <taxon>Kocuria</taxon>
    </lineage>
</organism>
<dbReference type="EMBL" id="BJZR01000118">
    <property type="protein sequence ID" value="GEO93447.1"/>
    <property type="molecule type" value="Genomic_DNA"/>
</dbReference>
<reference evidence="3 5" key="2">
    <citation type="submission" date="2019-07" db="EMBL/GenBank/DDBJ databases">
        <title>Whole genome shotgun sequence of Kocuria flava NBRC 107626.</title>
        <authorList>
            <person name="Hosoyama A."/>
            <person name="Uohara A."/>
            <person name="Ohji S."/>
            <person name="Ichikawa N."/>
        </authorList>
    </citation>
    <scope>NUCLEOTIDE SEQUENCE [LARGE SCALE GENOMIC DNA]</scope>
    <source>
        <strain evidence="3 5">NBRC 107626</strain>
    </source>
</reference>
<dbReference type="Proteomes" id="UP000057181">
    <property type="component" value="Plasmid 1"/>
</dbReference>
<dbReference type="KEGG" id="kfv:AS188_15960"/>
<feature type="region of interest" description="Disordered" evidence="1">
    <location>
        <begin position="95"/>
        <end position="126"/>
    </location>
</feature>